<dbReference type="GeneID" id="39989853"/>
<accession>A0A1X0NIW2</accession>
<dbReference type="RefSeq" id="XP_028878672.1">
    <property type="nucleotide sequence ID" value="XM_029030073.1"/>
</dbReference>
<evidence type="ECO:0000313" key="2">
    <source>
        <dbReference type="EMBL" id="ORC84606.1"/>
    </source>
</evidence>
<dbReference type="EMBL" id="NBCO01000043">
    <property type="protein sequence ID" value="ORC84606.1"/>
    <property type="molecule type" value="Genomic_DNA"/>
</dbReference>
<feature type="coiled-coil region" evidence="1">
    <location>
        <begin position="37"/>
        <end position="93"/>
    </location>
</feature>
<gene>
    <name evidence="2" type="ORF">TM35_000431740</name>
</gene>
<evidence type="ECO:0000256" key="1">
    <source>
        <dbReference type="SAM" id="Coils"/>
    </source>
</evidence>
<reference evidence="2 3" key="1">
    <citation type="submission" date="2017-03" db="EMBL/GenBank/DDBJ databases">
        <title>An alternative strategy for trypanosome survival in the mammalian bloodstream revealed through genome and transcriptome analysis of the ubiquitous bovine parasite Trypanosoma (Megatrypanum) theileri.</title>
        <authorList>
            <person name="Kelly S."/>
            <person name="Ivens A."/>
            <person name="Mott A."/>
            <person name="O'Neill E."/>
            <person name="Emms D."/>
            <person name="Macleod O."/>
            <person name="Voorheis P."/>
            <person name="Matthews J."/>
            <person name="Matthews K."/>
            <person name="Carrington M."/>
        </authorList>
    </citation>
    <scope>NUCLEOTIDE SEQUENCE [LARGE SCALE GENOMIC DNA]</scope>
    <source>
        <strain evidence="2">Edinburgh</strain>
    </source>
</reference>
<dbReference type="AlphaFoldDB" id="A0A1X0NIW2"/>
<comment type="caution">
    <text evidence="2">The sequence shown here is derived from an EMBL/GenBank/DDBJ whole genome shotgun (WGS) entry which is preliminary data.</text>
</comment>
<protein>
    <submittedName>
        <fullName evidence="2">Uncharacterized protein</fullName>
    </submittedName>
</protein>
<name>A0A1X0NIW2_9TRYP</name>
<dbReference type="Proteomes" id="UP000192257">
    <property type="component" value="Unassembled WGS sequence"/>
</dbReference>
<keyword evidence="1" id="KW-0175">Coiled coil</keyword>
<sequence>MAEIPETLESLRAENAMLRMQLNARAPPRHDAADRLIAELQRSLWDVQQRNLFLEQESHAEHNAIKQAYEVYINKLEEELHRCQVLLKKYTTTTATTPESK</sequence>
<evidence type="ECO:0000313" key="3">
    <source>
        <dbReference type="Proteomes" id="UP000192257"/>
    </source>
</evidence>
<organism evidence="2 3">
    <name type="scientific">Trypanosoma theileri</name>
    <dbReference type="NCBI Taxonomy" id="67003"/>
    <lineage>
        <taxon>Eukaryota</taxon>
        <taxon>Discoba</taxon>
        <taxon>Euglenozoa</taxon>
        <taxon>Kinetoplastea</taxon>
        <taxon>Metakinetoplastina</taxon>
        <taxon>Trypanosomatida</taxon>
        <taxon>Trypanosomatidae</taxon>
        <taxon>Trypanosoma</taxon>
    </lineage>
</organism>
<dbReference type="VEuPathDB" id="TriTrypDB:TM35_000431740"/>
<proteinExistence type="predicted"/>
<keyword evidence="3" id="KW-1185">Reference proteome</keyword>
<dbReference type="OrthoDB" id="250532at2759"/>